<evidence type="ECO:0000256" key="9">
    <source>
        <dbReference type="HAMAP-Rule" id="MF_00336"/>
    </source>
</evidence>
<comment type="caution">
    <text evidence="9">Lacks conserved residue(s) required for the propagation of feature annotation.</text>
</comment>
<evidence type="ECO:0000256" key="5">
    <source>
        <dbReference type="ARBA" id="ARBA00022756"/>
    </source>
</evidence>
<feature type="binding site" evidence="9">
    <location>
        <begin position="122"/>
        <end position="125"/>
    </location>
    <ligand>
        <name>ATP</name>
        <dbReference type="ChEBI" id="CHEBI:30616"/>
    </ligand>
</feature>
<keyword evidence="3 9" id="KW-0479">Metal-binding</keyword>
<dbReference type="InterPro" id="IPR004472">
    <property type="entry name" value="DTB_synth_BioD"/>
</dbReference>
<keyword evidence="6 9" id="KW-0067">ATP-binding</keyword>
<dbReference type="EC" id="6.3.3.3" evidence="9"/>
<dbReference type="OrthoDB" id="9802097at2"/>
<comment type="catalytic activity">
    <reaction evidence="8">
        <text>(7R,8S)-8-amino-7-(carboxyamino)nonanoate + ATP = (4R,5S)-dethiobiotin + ADP + phosphate + H(+)</text>
        <dbReference type="Rhea" id="RHEA:63684"/>
        <dbReference type="ChEBI" id="CHEBI:15378"/>
        <dbReference type="ChEBI" id="CHEBI:30616"/>
        <dbReference type="ChEBI" id="CHEBI:43474"/>
        <dbReference type="ChEBI" id="CHEBI:149470"/>
        <dbReference type="ChEBI" id="CHEBI:149473"/>
        <dbReference type="ChEBI" id="CHEBI:456216"/>
    </reaction>
</comment>
<comment type="function">
    <text evidence="9">Catalyzes a mechanistically unusual reaction, the ATP-dependent insertion of CO2 between the N7 and N8 nitrogen atoms of 7,8-diaminopelargonic acid (DAPA, also called 7,8-diammoniononanoate) to form a ureido ring.</text>
</comment>
<feature type="binding site" evidence="9">
    <location>
        <position position="41"/>
    </location>
    <ligand>
        <name>substrate</name>
    </ligand>
</feature>
<dbReference type="Gene3D" id="3.40.50.300">
    <property type="entry name" value="P-loop containing nucleotide triphosphate hydrolases"/>
    <property type="match status" value="1"/>
</dbReference>
<evidence type="ECO:0000313" key="11">
    <source>
        <dbReference type="EMBL" id="MCS5712632.1"/>
    </source>
</evidence>
<accession>A0A0Q9YN04</accession>
<comment type="caution">
    <text evidence="10">The sequence shown here is derived from an EMBL/GenBank/DDBJ whole genome shotgun (WGS) entry which is preliminary data.</text>
</comment>
<dbReference type="PANTHER" id="PTHR43210">
    <property type="entry name" value="DETHIOBIOTIN SYNTHETASE"/>
    <property type="match status" value="1"/>
</dbReference>
<sequence>MAGIFIAATGTEIGKTFITAQLLQYGQHRRQPFWVSKPVISGWPQTAEAIPETDTAILLKAAALPLDDAHIQAISPWRFTLPLTPDMAAKAEGSPIDIDELIAFCQHRSELAKAQGKIHLIEGVGGLMSPINGRFTNLEWIKALNSRCILVTGSYLGALSHTLTALQVLWMQKIEVIAVVVNASFQSRVSLQATSDYLKEYVVDIPVITIPWQQNAAYAHNLPLLYDVLLQEAAN</sequence>
<dbReference type="PANTHER" id="PTHR43210:SF2">
    <property type="entry name" value="ATP-DEPENDENT DETHIOBIOTIN SYNTHETASE BIOD 2"/>
    <property type="match status" value="1"/>
</dbReference>
<dbReference type="PIRSF" id="PIRSF006755">
    <property type="entry name" value="DTB_synth"/>
    <property type="match status" value="1"/>
</dbReference>
<dbReference type="GO" id="GO:0004141">
    <property type="term" value="F:dethiobiotin synthase activity"/>
    <property type="evidence" value="ECO:0007669"/>
    <property type="project" value="UniProtKB-UniRule"/>
</dbReference>
<proteinExistence type="inferred from homology"/>
<evidence type="ECO:0000313" key="12">
    <source>
        <dbReference type="Proteomes" id="UP000051497"/>
    </source>
</evidence>
<feature type="binding site" evidence="9">
    <location>
        <position position="16"/>
    </location>
    <ligand>
        <name>Mg(2+)</name>
        <dbReference type="ChEBI" id="CHEBI:18420"/>
    </ligand>
</feature>
<evidence type="ECO:0000256" key="1">
    <source>
        <dbReference type="ARBA" id="ARBA00022490"/>
    </source>
</evidence>
<dbReference type="RefSeq" id="WP_075065226.1">
    <property type="nucleotide sequence ID" value="NZ_LKAJ02000001.1"/>
</dbReference>
<evidence type="ECO:0000256" key="4">
    <source>
        <dbReference type="ARBA" id="ARBA00022741"/>
    </source>
</evidence>
<dbReference type="GO" id="GO:0005829">
    <property type="term" value="C:cytosol"/>
    <property type="evidence" value="ECO:0007669"/>
    <property type="project" value="TreeGrafter"/>
</dbReference>
<evidence type="ECO:0000256" key="8">
    <source>
        <dbReference type="ARBA" id="ARBA00047386"/>
    </source>
</evidence>
<feature type="active site" evidence="9">
    <location>
        <position position="37"/>
    </location>
</feature>
<protein>
    <recommendedName>
        <fullName evidence="9">ATP-dependent dethiobiotin synthetase BioD</fullName>
        <ecNumber evidence="9">6.3.3.3</ecNumber>
    </recommendedName>
    <alternativeName>
        <fullName evidence="9">DTB synthetase</fullName>
        <shortName evidence="9">DTBS</shortName>
    </alternativeName>
    <alternativeName>
        <fullName evidence="9">Dethiobiotin synthase</fullName>
    </alternativeName>
</protein>
<reference evidence="11" key="2">
    <citation type="journal article" date="2016" name="Genome Announc.">
        <title>Draft Genome Sequences of Two Novel Amoeba-Resistant Intranuclear Bacteria, 'Candidatus Berkiella cookevillensis' and 'Candidatus Berkiella aquae'.</title>
        <authorList>
            <person name="Mehari Y.T."/>
            <person name="Arivett B.A."/>
            <person name="Farone A.L."/>
            <person name="Gunderson J.H."/>
            <person name="Farone M.B."/>
        </authorList>
    </citation>
    <scope>NUCLEOTIDE SEQUENCE</scope>
    <source>
        <strain evidence="11">HT99</strain>
    </source>
</reference>
<keyword evidence="1 9" id="KW-0963">Cytoplasm</keyword>
<comment type="subcellular location">
    <subcellularLocation>
        <location evidence="9">Cytoplasm</location>
    </subcellularLocation>
</comment>
<keyword evidence="2 9" id="KW-0436">Ligase</keyword>
<evidence type="ECO:0000313" key="10">
    <source>
        <dbReference type="EMBL" id="KRG22165.1"/>
    </source>
</evidence>
<keyword evidence="4 9" id="KW-0547">Nucleotide-binding</keyword>
<feature type="binding site" evidence="9">
    <location>
        <position position="54"/>
    </location>
    <ligand>
        <name>ATP</name>
        <dbReference type="ChEBI" id="CHEBI:30616"/>
    </ligand>
</feature>
<comment type="similarity">
    <text evidence="9">Belongs to the dethiobiotin synthetase family.</text>
</comment>
<comment type="catalytic activity">
    <reaction evidence="9">
        <text>(7R,8S)-7,8-diammoniononanoate + CO2 + ATP = (4R,5S)-dethiobiotin + ADP + phosphate + 3 H(+)</text>
        <dbReference type="Rhea" id="RHEA:15805"/>
        <dbReference type="ChEBI" id="CHEBI:15378"/>
        <dbReference type="ChEBI" id="CHEBI:16526"/>
        <dbReference type="ChEBI" id="CHEBI:30616"/>
        <dbReference type="ChEBI" id="CHEBI:43474"/>
        <dbReference type="ChEBI" id="CHEBI:149469"/>
        <dbReference type="ChEBI" id="CHEBI:149473"/>
        <dbReference type="ChEBI" id="CHEBI:456216"/>
        <dbReference type="EC" id="6.3.3.3"/>
    </reaction>
</comment>
<evidence type="ECO:0000256" key="2">
    <source>
        <dbReference type="ARBA" id="ARBA00022598"/>
    </source>
</evidence>
<feature type="binding site" evidence="9">
    <location>
        <position position="54"/>
    </location>
    <ligand>
        <name>Mg(2+)</name>
        <dbReference type="ChEBI" id="CHEBI:18420"/>
    </ligand>
</feature>
<dbReference type="CDD" id="cd03109">
    <property type="entry name" value="DTBS"/>
    <property type="match status" value="1"/>
</dbReference>
<name>A0A0Q9YN04_9GAMM</name>
<dbReference type="EMBL" id="LKAJ02000001">
    <property type="protein sequence ID" value="MCS5712632.1"/>
    <property type="molecule type" value="Genomic_DNA"/>
</dbReference>
<dbReference type="GO" id="GO:0005524">
    <property type="term" value="F:ATP binding"/>
    <property type="evidence" value="ECO:0007669"/>
    <property type="project" value="UniProtKB-UniRule"/>
</dbReference>
<dbReference type="GO" id="GO:0009102">
    <property type="term" value="P:biotin biosynthetic process"/>
    <property type="evidence" value="ECO:0007669"/>
    <property type="project" value="UniProtKB-UniRule"/>
</dbReference>
<dbReference type="InterPro" id="IPR027417">
    <property type="entry name" value="P-loop_NTPase"/>
</dbReference>
<dbReference type="Pfam" id="PF13500">
    <property type="entry name" value="AAA_26"/>
    <property type="match status" value="1"/>
</dbReference>
<dbReference type="EMBL" id="LKAJ01000002">
    <property type="protein sequence ID" value="KRG22165.1"/>
    <property type="molecule type" value="Genomic_DNA"/>
</dbReference>
<reference evidence="11" key="3">
    <citation type="submission" date="2021-06" db="EMBL/GenBank/DDBJ databases">
        <title>Genomic Description and Analysis of Intracellular Bacteria, Candidatus Berkiella cookevillensis and Candidatus Berkiella aquae.</title>
        <authorList>
            <person name="Kidane D.T."/>
            <person name="Mehari Y.T."/>
            <person name="Rice F.C."/>
            <person name="Arivett B.A."/>
            <person name="Farone A.L."/>
            <person name="Berk S.G."/>
            <person name="Farone M.B."/>
        </authorList>
    </citation>
    <scope>NUCLEOTIDE SEQUENCE</scope>
    <source>
        <strain evidence="11">HT99</strain>
    </source>
</reference>
<comment type="pathway">
    <text evidence="9">Cofactor biosynthesis; biotin biosynthesis; biotin from 7,8-diaminononanoate: step 1/2.</text>
</comment>
<evidence type="ECO:0000256" key="7">
    <source>
        <dbReference type="ARBA" id="ARBA00022842"/>
    </source>
</evidence>
<dbReference type="STRING" id="295108.HT99x_00582"/>
<feature type="binding site" evidence="9">
    <location>
        <begin position="12"/>
        <end position="17"/>
    </location>
    <ligand>
        <name>ATP</name>
        <dbReference type="ChEBI" id="CHEBI:30616"/>
    </ligand>
</feature>
<dbReference type="HAMAP" id="MF_00336">
    <property type="entry name" value="BioD"/>
    <property type="match status" value="1"/>
</dbReference>
<dbReference type="UniPathway" id="UPA00078">
    <property type="reaction ID" value="UER00161"/>
</dbReference>
<reference evidence="10" key="1">
    <citation type="submission" date="2015-09" db="EMBL/GenBank/DDBJ databases">
        <title>Draft Genome Sequences of Two Novel Amoeba-resistant Intranuclear Bacteria, Candidatus Berkiella cookevillensis and Candidatus Berkiella aquae.</title>
        <authorList>
            <person name="Mehari Y.T."/>
            <person name="Arivett B.A."/>
            <person name="Farone A.L."/>
            <person name="Gunderson J.H."/>
            <person name="Farone M.B."/>
        </authorList>
    </citation>
    <scope>NUCLEOTIDE SEQUENCE [LARGE SCALE GENOMIC DNA]</scope>
    <source>
        <strain evidence="10">HT99</strain>
    </source>
</reference>
<keyword evidence="7 9" id="KW-0460">Magnesium</keyword>
<comment type="subunit">
    <text evidence="9">Homodimer.</text>
</comment>
<dbReference type="AlphaFoldDB" id="A0A0Q9YN04"/>
<dbReference type="NCBIfam" id="TIGR00347">
    <property type="entry name" value="bioD"/>
    <property type="match status" value="1"/>
</dbReference>
<gene>
    <name evidence="9 10" type="primary">bioD</name>
    <name evidence="10" type="ORF">HT99x_00582</name>
    <name evidence="11" type="ORF">HT99x_014430</name>
</gene>
<evidence type="ECO:0000256" key="3">
    <source>
        <dbReference type="ARBA" id="ARBA00022723"/>
    </source>
</evidence>
<feature type="binding site" evidence="9">
    <location>
        <position position="122"/>
    </location>
    <ligand>
        <name>Mg(2+)</name>
        <dbReference type="ChEBI" id="CHEBI:18420"/>
    </ligand>
</feature>
<dbReference type="Proteomes" id="UP000051497">
    <property type="component" value="Unassembled WGS sequence"/>
</dbReference>
<organism evidence="10">
    <name type="scientific">Candidatus Berkiella aquae</name>
    <dbReference type="NCBI Taxonomy" id="295108"/>
    <lineage>
        <taxon>Bacteria</taxon>
        <taxon>Pseudomonadati</taxon>
        <taxon>Pseudomonadota</taxon>
        <taxon>Gammaproteobacteria</taxon>
        <taxon>Candidatus Berkiellales</taxon>
        <taxon>Candidatus Berkiellaceae</taxon>
        <taxon>Candidatus Berkiella</taxon>
    </lineage>
</organism>
<keyword evidence="5 9" id="KW-0093">Biotin biosynthesis</keyword>
<dbReference type="GO" id="GO:0000287">
    <property type="term" value="F:magnesium ion binding"/>
    <property type="evidence" value="ECO:0007669"/>
    <property type="project" value="UniProtKB-UniRule"/>
</dbReference>
<comment type="cofactor">
    <cofactor evidence="9">
        <name>Mg(2+)</name>
        <dbReference type="ChEBI" id="CHEBI:18420"/>
    </cofactor>
</comment>
<dbReference type="PATRIC" id="fig|1590043.3.peg.586"/>
<keyword evidence="12" id="KW-1185">Reference proteome</keyword>
<evidence type="ECO:0000256" key="6">
    <source>
        <dbReference type="ARBA" id="ARBA00022840"/>
    </source>
</evidence>
<dbReference type="SUPFAM" id="SSF52540">
    <property type="entry name" value="P-loop containing nucleoside triphosphate hydrolases"/>
    <property type="match status" value="1"/>
</dbReference>